<dbReference type="AlphaFoldDB" id="C5H9D9"/>
<accession>C5H9D9</accession>
<dbReference type="CDD" id="cd00833">
    <property type="entry name" value="PKS"/>
    <property type="match status" value="1"/>
</dbReference>
<dbReference type="Gene3D" id="3.40.366.10">
    <property type="entry name" value="Malonyl-Coenzyme A Acyl Carrier Protein, domain 2"/>
    <property type="match status" value="1"/>
</dbReference>
<feature type="non-terminal residue" evidence="4">
    <location>
        <position position="237"/>
    </location>
</feature>
<dbReference type="PANTHER" id="PTHR43775:SF37">
    <property type="entry name" value="SI:DKEY-61P9.11"/>
    <property type="match status" value="1"/>
</dbReference>
<evidence type="ECO:0000256" key="1">
    <source>
        <dbReference type="ARBA" id="ARBA00022450"/>
    </source>
</evidence>
<dbReference type="Gene3D" id="3.40.47.10">
    <property type="match status" value="1"/>
</dbReference>
<dbReference type="Pfam" id="PF16197">
    <property type="entry name" value="KAsynt_C_assoc"/>
    <property type="match status" value="1"/>
</dbReference>
<dbReference type="EMBL" id="FJ232780">
    <property type="protein sequence ID" value="ACN23052.1"/>
    <property type="molecule type" value="Genomic_DNA"/>
</dbReference>
<evidence type="ECO:0000256" key="2">
    <source>
        <dbReference type="ARBA" id="ARBA00022553"/>
    </source>
</evidence>
<protein>
    <submittedName>
        <fullName evidence="4">Type I polyketide synthase</fullName>
    </submittedName>
</protein>
<dbReference type="PROSITE" id="PS52004">
    <property type="entry name" value="KS3_2"/>
    <property type="match status" value="1"/>
</dbReference>
<feature type="domain" description="Ketosynthase family 3 (KS3)" evidence="3">
    <location>
        <begin position="1"/>
        <end position="123"/>
    </location>
</feature>
<organism evidence="4">
    <name type="scientific">uncultured fungus</name>
    <dbReference type="NCBI Taxonomy" id="175245"/>
    <lineage>
        <taxon>Eukaryota</taxon>
        <taxon>Fungi</taxon>
        <taxon>environmental samples</taxon>
    </lineage>
</organism>
<dbReference type="InterPro" id="IPR014031">
    <property type="entry name" value="Ketoacyl_synth_C"/>
</dbReference>
<dbReference type="InterPro" id="IPR016039">
    <property type="entry name" value="Thiolase-like"/>
</dbReference>
<dbReference type="InterPro" id="IPR020841">
    <property type="entry name" value="PKS_Beta-ketoAc_synthase_dom"/>
</dbReference>
<evidence type="ECO:0000259" key="3">
    <source>
        <dbReference type="PROSITE" id="PS52004"/>
    </source>
</evidence>
<dbReference type="PANTHER" id="PTHR43775">
    <property type="entry name" value="FATTY ACID SYNTHASE"/>
    <property type="match status" value="1"/>
</dbReference>
<dbReference type="SMART" id="SM00825">
    <property type="entry name" value="PKS_KS"/>
    <property type="match status" value="1"/>
</dbReference>
<dbReference type="InterPro" id="IPR050091">
    <property type="entry name" value="PKS_NRPS_Biosynth_Enz"/>
</dbReference>
<dbReference type="GO" id="GO:0004312">
    <property type="term" value="F:fatty acid synthase activity"/>
    <property type="evidence" value="ECO:0007669"/>
    <property type="project" value="TreeGrafter"/>
</dbReference>
<dbReference type="SUPFAM" id="SSF53901">
    <property type="entry name" value="Thiolase-like"/>
    <property type="match status" value="1"/>
</dbReference>
<dbReference type="GO" id="GO:0006633">
    <property type="term" value="P:fatty acid biosynthetic process"/>
    <property type="evidence" value="ECO:0007669"/>
    <property type="project" value="TreeGrafter"/>
</dbReference>
<keyword evidence="2" id="KW-0597">Phosphoprotein</keyword>
<keyword evidence="1" id="KW-0596">Phosphopantetheine</keyword>
<evidence type="ECO:0000313" key="4">
    <source>
        <dbReference type="EMBL" id="ACN23052.1"/>
    </source>
</evidence>
<name>C5H9D9_9FUNG</name>
<proteinExistence type="predicted"/>
<dbReference type="InterPro" id="IPR032821">
    <property type="entry name" value="PKS_assoc"/>
</dbReference>
<sequence length="237" mass="25047">EAHGTGTPVGDPIEAQAIGTVFGRGKEVEVKDRCRFGSIKSNIGHLEPASGMAGLIKAALCVQRGYIPPTLHIESVNPRIREDEWGIHLSREGGAFPDSSGPRLAAVNSFGFGGTNACVILQEPPKLLRERQDRNLARRPALFPLSGSSNASLCTIAGRIADQVDAGNMALTDLAGTLALRRSHLDYRAVVLANSSDVASSGLRSLAEGKPHDGVIVGRRMNCSGPVFVFTGQGAQW</sequence>
<dbReference type="Pfam" id="PF02801">
    <property type="entry name" value="Ketoacyl-synt_C"/>
    <property type="match status" value="1"/>
</dbReference>
<feature type="non-terminal residue" evidence="4">
    <location>
        <position position="1"/>
    </location>
</feature>
<dbReference type="InterPro" id="IPR001227">
    <property type="entry name" value="Ac_transferase_dom_sf"/>
</dbReference>
<reference evidence="4" key="1">
    <citation type="journal article" date="2009" name="Soil Biol. Biochem.">
        <title>Detection of expressed fungal Type I polyketide synthase genes in a forest soil.</title>
        <authorList>
            <person name="Kellner H."/>
            <person name="Zak D.R."/>
        </authorList>
    </citation>
    <scope>NUCLEOTIDE SEQUENCE</scope>
</reference>